<name>A0A645C9V8_9ZZZZ</name>
<feature type="region of interest" description="Disordered" evidence="1">
    <location>
        <begin position="138"/>
        <end position="201"/>
    </location>
</feature>
<evidence type="ECO:0000313" key="2">
    <source>
        <dbReference type="EMBL" id="MPM73707.1"/>
    </source>
</evidence>
<comment type="caution">
    <text evidence="2">The sequence shown here is derived from an EMBL/GenBank/DDBJ whole genome shotgun (WGS) entry which is preliminary data.</text>
</comment>
<gene>
    <name evidence="2" type="ORF">SDC9_120689</name>
</gene>
<accession>A0A645C9V8</accession>
<protein>
    <submittedName>
        <fullName evidence="2">Uncharacterized protein</fullName>
    </submittedName>
</protein>
<dbReference type="EMBL" id="VSSQ01025519">
    <property type="protein sequence ID" value="MPM73707.1"/>
    <property type="molecule type" value="Genomic_DNA"/>
</dbReference>
<proteinExistence type="predicted"/>
<evidence type="ECO:0000256" key="1">
    <source>
        <dbReference type="SAM" id="MobiDB-lite"/>
    </source>
</evidence>
<reference evidence="2" key="1">
    <citation type="submission" date="2019-08" db="EMBL/GenBank/DDBJ databases">
        <authorList>
            <person name="Kucharzyk K."/>
            <person name="Murdoch R.W."/>
            <person name="Higgins S."/>
            <person name="Loffler F."/>
        </authorList>
    </citation>
    <scope>NUCLEOTIDE SEQUENCE</scope>
</reference>
<dbReference type="AlphaFoldDB" id="A0A645C9V8"/>
<organism evidence="2">
    <name type="scientific">bioreactor metagenome</name>
    <dbReference type="NCBI Taxonomy" id="1076179"/>
    <lineage>
        <taxon>unclassified sequences</taxon>
        <taxon>metagenomes</taxon>
        <taxon>ecological metagenomes</taxon>
    </lineage>
</organism>
<sequence length="201" mass="23157">MNADFPRLRRNRLTRAGKIIHLSAVHLQRGIDGCRLHLPAKKLRQDVKQLLPLHARAIARKNPSAGVLRIGLGAKSRLKIIFLVLVDKNIKQTRRAAEADGQYARRRWIQRAKMPGPLLRKNLAHVVYRITGRHARRFQDGHNPVHINRQTRPEALLPRPESARMRSQPKLPACSPPRVCARRRQTAWRSCSHPRWTSRAD</sequence>